<protein>
    <recommendedName>
        <fullName evidence="3">TIR domain-containing protein</fullName>
    </recommendedName>
</protein>
<gene>
    <name evidence="1" type="ORF">X975_01044</name>
</gene>
<keyword evidence="2" id="KW-1185">Reference proteome</keyword>
<reference evidence="1 2" key="1">
    <citation type="submission" date="2013-11" db="EMBL/GenBank/DDBJ databases">
        <title>Genome sequencing of Stegodyphus mimosarum.</title>
        <authorList>
            <person name="Bechsgaard J."/>
        </authorList>
    </citation>
    <scope>NUCLEOTIDE SEQUENCE [LARGE SCALE GENOMIC DNA]</scope>
</reference>
<dbReference type="Proteomes" id="UP000054359">
    <property type="component" value="Unassembled WGS sequence"/>
</dbReference>
<dbReference type="EMBL" id="KK114505">
    <property type="protein sequence ID" value="KFM62595.1"/>
    <property type="molecule type" value="Genomic_DNA"/>
</dbReference>
<dbReference type="AlphaFoldDB" id="A0A087TBV6"/>
<name>A0A087TBV6_STEMI</name>
<evidence type="ECO:0000313" key="1">
    <source>
        <dbReference type="EMBL" id="KFM62595.1"/>
    </source>
</evidence>
<accession>A0A087TBV6</accession>
<evidence type="ECO:0008006" key="3">
    <source>
        <dbReference type="Google" id="ProtNLM"/>
    </source>
</evidence>
<feature type="non-terminal residue" evidence="1">
    <location>
        <position position="124"/>
    </location>
</feature>
<proteinExistence type="predicted"/>
<dbReference type="OrthoDB" id="10062307at2759"/>
<sequence>MFAATLKHGSCKEDNIVISAHAQEKDFVEKLVSILKEEGYNVWSSTDVTESYGSFDDSQQSEYSPVMESYSHTKSFSNENLNISRQNSICNFKSDCGGDDSLQCSQSEFKRKVQAAKLVILIIS</sequence>
<organism evidence="1 2">
    <name type="scientific">Stegodyphus mimosarum</name>
    <name type="common">African social velvet spider</name>
    <dbReference type="NCBI Taxonomy" id="407821"/>
    <lineage>
        <taxon>Eukaryota</taxon>
        <taxon>Metazoa</taxon>
        <taxon>Ecdysozoa</taxon>
        <taxon>Arthropoda</taxon>
        <taxon>Chelicerata</taxon>
        <taxon>Arachnida</taxon>
        <taxon>Araneae</taxon>
        <taxon>Araneomorphae</taxon>
        <taxon>Entelegynae</taxon>
        <taxon>Eresoidea</taxon>
        <taxon>Eresidae</taxon>
        <taxon>Stegodyphus</taxon>
    </lineage>
</organism>
<evidence type="ECO:0000313" key="2">
    <source>
        <dbReference type="Proteomes" id="UP000054359"/>
    </source>
</evidence>